<dbReference type="EMBL" id="FNRW01000003">
    <property type="protein sequence ID" value="SEB44090.1"/>
    <property type="molecule type" value="Genomic_DNA"/>
</dbReference>
<dbReference type="Proteomes" id="UP000182842">
    <property type="component" value="Unassembled WGS sequence"/>
</dbReference>
<name>A0A2N0STN1_BIFLN</name>
<gene>
    <name evidence="1" type="ORF">SAMN04489748_1056</name>
</gene>
<sequence length="29" mass="3055">MRNTKKVIAATAAASNIASAMSRYNKGLD</sequence>
<organism evidence="1 2">
    <name type="scientific">Bifidobacterium longum</name>
    <dbReference type="NCBI Taxonomy" id="216816"/>
    <lineage>
        <taxon>Bacteria</taxon>
        <taxon>Bacillati</taxon>
        <taxon>Actinomycetota</taxon>
        <taxon>Actinomycetes</taxon>
        <taxon>Bifidobacteriales</taxon>
        <taxon>Bifidobacteriaceae</taxon>
        <taxon>Bifidobacterium</taxon>
    </lineage>
</organism>
<proteinExistence type="predicted"/>
<reference evidence="1 2" key="1">
    <citation type="submission" date="2016-10" db="EMBL/GenBank/DDBJ databases">
        <authorList>
            <person name="Varghese N."/>
            <person name="Submissions S."/>
        </authorList>
    </citation>
    <scope>NUCLEOTIDE SEQUENCE [LARGE SCALE GENOMIC DNA]</scope>
    <source>
        <strain evidence="1 2">DSM 20219</strain>
    </source>
</reference>
<evidence type="ECO:0000313" key="2">
    <source>
        <dbReference type="Proteomes" id="UP000182842"/>
    </source>
</evidence>
<dbReference type="AlphaFoldDB" id="A0A2N0STN1"/>
<protein>
    <submittedName>
        <fullName evidence="1">Uncharacterized protein</fullName>
    </submittedName>
</protein>
<comment type="caution">
    <text evidence="1">The sequence shown here is derived from an EMBL/GenBank/DDBJ whole genome shotgun (WGS) entry which is preliminary data.</text>
</comment>
<accession>A0A2N0STN1</accession>
<evidence type="ECO:0000313" key="1">
    <source>
        <dbReference type="EMBL" id="SEB44090.1"/>
    </source>
</evidence>